<comment type="cofactor">
    <cofactor evidence="4">
        <name>Mg(2+)</name>
        <dbReference type="ChEBI" id="CHEBI:18420"/>
    </cofactor>
    <text evidence="4">Binds 1 Mg(2+) ion per subunit.</text>
</comment>
<reference evidence="7 8" key="1">
    <citation type="journal article" date="2015" name="Genome Biol. Evol.">
        <title>Comparative Genomics of a Bacterivorous Green Alga Reveals Evolutionary Causalities and Consequences of Phago-Mixotrophic Mode of Nutrition.</title>
        <authorList>
            <person name="Burns J.A."/>
            <person name="Paasch A."/>
            <person name="Narechania A."/>
            <person name="Kim E."/>
        </authorList>
    </citation>
    <scope>NUCLEOTIDE SEQUENCE [LARGE SCALE GENOMIC DNA]</scope>
    <source>
        <strain evidence="7 8">PLY_AMNH</strain>
    </source>
</reference>
<comment type="caution">
    <text evidence="7">The sequence shown here is derived from an EMBL/GenBank/DDBJ whole genome shotgun (WGS) entry which is preliminary data.</text>
</comment>
<keyword evidence="4" id="KW-0460">Magnesium</keyword>
<dbReference type="GO" id="GO:0035494">
    <property type="term" value="P:SNARE complex disassembly"/>
    <property type="evidence" value="ECO:0007669"/>
    <property type="project" value="InterPro"/>
</dbReference>
<dbReference type="InterPro" id="IPR027417">
    <property type="entry name" value="P-loop_NTPase"/>
</dbReference>
<evidence type="ECO:0000313" key="8">
    <source>
        <dbReference type="Proteomes" id="UP001190700"/>
    </source>
</evidence>
<dbReference type="InterPro" id="IPR003959">
    <property type="entry name" value="ATPase_AAA_core"/>
</dbReference>
<keyword evidence="4" id="KW-0378">Hydrolase</keyword>
<dbReference type="Pfam" id="PF00004">
    <property type="entry name" value="AAA"/>
    <property type="match status" value="1"/>
</dbReference>
<protein>
    <recommendedName>
        <fullName evidence="4">Vesicle-fusing ATPase</fullName>
        <ecNumber evidence="4">3.6.4.6</ecNumber>
    </recommendedName>
</protein>
<dbReference type="GO" id="GO:0005795">
    <property type="term" value="C:Golgi stack"/>
    <property type="evidence" value="ECO:0007669"/>
    <property type="project" value="TreeGrafter"/>
</dbReference>
<keyword evidence="4" id="KW-0813">Transport</keyword>
<dbReference type="GO" id="GO:0046872">
    <property type="term" value="F:metal ion binding"/>
    <property type="evidence" value="ECO:0007669"/>
    <property type="project" value="UniProtKB-UniRule"/>
</dbReference>
<evidence type="ECO:0000313" key="7">
    <source>
        <dbReference type="EMBL" id="KAK3280551.1"/>
    </source>
</evidence>
<comment type="catalytic activity">
    <reaction evidence="4">
        <text>ATP + H2O = ADP + phosphate + H(+)</text>
        <dbReference type="Rhea" id="RHEA:13065"/>
        <dbReference type="ChEBI" id="CHEBI:15377"/>
        <dbReference type="ChEBI" id="CHEBI:15378"/>
        <dbReference type="ChEBI" id="CHEBI:30616"/>
        <dbReference type="ChEBI" id="CHEBI:43474"/>
        <dbReference type="ChEBI" id="CHEBI:456216"/>
        <dbReference type="EC" id="3.6.4.6"/>
    </reaction>
</comment>
<dbReference type="PANTHER" id="PTHR23078">
    <property type="entry name" value="VESICULAR-FUSION PROTEIN NSF"/>
    <property type="match status" value="1"/>
</dbReference>
<dbReference type="AlphaFoldDB" id="A0AAE0GNC9"/>
<gene>
    <name evidence="7" type="ORF">CYMTET_11612</name>
</gene>
<evidence type="ECO:0000256" key="4">
    <source>
        <dbReference type="RuleBase" id="RU367045"/>
    </source>
</evidence>
<comment type="function">
    <text evidence="4">Required for vesicle-mediated transport. Catalyzes the fusion of transport vesicles within the Golgi cisternae. Is also required for transport from the endoplasmic reticulum to the Golgi stack. Seems to function as a fusion protein required for the delivery of cargo proteins to all compartments of the Golgi stack independent of vesicle origin.</text>
</comment>
<feature type="region of interest" description="Disordered" evidence="5">
    <location>
        <begin position="19"/>
        <end position="39"/>
    </location>
</feature>
<keyword evidence="4" id="KW-0653">Protein transport</keyword>
<dbReference type="Gene3D" id="3.40.50.300">
    <property type="entry name" value="P-loop containing nucleotide triphosphate hydrolases"/>
    <property type="match status" value="1"/>
</dbReference>
<dbReference type="GO" id="GO:0016887">
    <property type="term" value="F:ATP hydrolysis activity"/>
    <property type="evidence" value="ECO:0007669"/>
    <property type="project" value="InterPro"/>
</dbReference>
<dbReference type="PANTHER" id="PTHR23078:SF3">
    <property type="entry name" value="VESICLE-FUSING ATPASE"/>
    <property type="match status" value="1"/>
</dbReference>
<evidence type="ECO:0000256" key="1">
    <source>
        <dbReference type="ARBA" id="ARBA00006914"/>
    </source>
</evidence>
<evidence type="ECO:0000256" key="2">
    <source>
        <dbReference type="ARBA" id="ARBA00022741"/>
    </source>
</evidence>
<comment type="similarity">
    <text evidence="1 4">Belongs to the AAA ATPase family.</text>
</comment>
<dbReference type="GO" id="GO:0006891">
    <property type="term" value="P:intra-Golgi vesicle-mediated transport"/>
    <property type="evidence" value="ECO:0007669"/>
    <property type="project" value="TreeGrafter"/>
</dbReference>
<keyword evidence="8" id="KW-1185">Reference proteome</keyword>
<keyword evidence="2 4" id="KW-0547">Nucleotide-binding</keyword>
<sequence>MSRDFSLCVLHSTSKTDTAEVRRAGGAQETQRVGSATRRRRPERVVQILLHGVRGCGKSALAAHVAKEAAFSYAQVLTSDMLLSERPADVPEILRTEFESASREPQALLLLDDLDGILEHVPVAGSHSWNSQRMTTLQNLLRRSSTNRNSNSMLLIATATSEVAREFPSLTEQFDVVLELPPLKQRSHLAAVIMELGGIAGTEDMELALLALQPEMPMGIGPLIKIVELSKDDEGVISLEAFQDHLKLRRYRASKVQPDELEPPAKASDEMAESLVVEVTNRTAGLSWW</sequence>
<comment type="subcellular location">
    <subcellularLocation>
        <location evidence="4">Cytoplasm</location>
    </subcellularLocation>
</comment>
<dbReference type="SUPFAM" id="SSF52540">
    <property type="entry name" value="P-loop containing nucleoside triphosphate hydrolases"/>
    <property type="match status" value="1"/>
</dbReference>
<evidence type="ECO:0000256" key="5">
    <source>
        <dbReference type="SAM" id="MobiDB-lite"/>
    </source>
</evidence>
<evidence type="ECO:0000256" key="3">
    <source>
        <dbReference type="ARBA" id="ARBA00022840"/>
    </source>
</evidence>
<name>A0AAE0GNC9_9CHLO</name>
<keyword evidence="4" id="KW-0931">ER-Golgi transport</keyword>
<dbReference type="GO" id="GO:0005524">
    <property type="term" value="F:ATP binding"/>
    <property type="evidence" value="ECO:0007669"/>
    <property type="project" value="UniProtKB-UniRule"/>
</dbReference>
<dbReference type="GO" id="GO:0043001">
    <property type="term" value="P:Golgi to plasma membrane protein transport"/>
    <property type="evidence" value="ECO:0007669"/>
    <property type="project" value="TreeGrafter"/>
</dbReference>
<feature type="domain" description="ATPase AAA-type core" evidence="6">
    <location>
        <begin position="48"/>
        <end position="181"/>
    </location>
</feature>
<keyword evidence="4" id="KW-0479">Metal-binding</keyword>
<dbReference type="EC" id="3.6.4.6" evidence="4"/>
<keyword evidence="4" id="KW-0963">Cytoplasm</keyword>
<dbReference type="InterPro" id="IPR039812">
    <property type="entry name" value="Vesicle-fus_ATPase"/>
</dbReference>
<evidence type="ECO:0000259" key="6">
    <source>
        <dbReference type="Pfam" id="PF00004"/>
    </source>
</evidence>
<keyword evidence="3 4" id="KW-0067">ATP-binding</keyword>
<dbReference type="EMBL" id="LGRX02004360">
    <property type="protein sequence ID" value="KAK3280551.1"/>
    <property type="molecule type" value="Genomic_DNA"/>
</dbReference>
<proteinExistence type="inferred from homology"/>
<dbReference type="Proteomes" id="UP001190700">
    <property type="component" value="Unassembled WGS sequence"/>
</dbReference>
<accession>A0AAE0GNC9</accession>
<organism evidence="7 8">
    <name type="scientific">Cymbomonas tetramitiformis</name>
    <dbReference type="NCBI Taxonomy" id="36881"/>
    <lineage>
        <taxon>Eukaryota</taxon>
        <taxon>Viridiplantae</taxon>
        <taxon>Chlorophyta</taxon>
        <taxon>Pyramimonadophyceae</taxon>
        <taxon>Pyramimonadales</taxon>
        <taxon>Pyramimonadaceae</taxon>
        <taxon>Cymbomonas</taxon>
    </lineage>
</organism>